<reference evidence="1" key="1">
    <citation type="submission" date="2020-03" db="EMBL/GenBank/DDBJ databases">
        <title>Castanea mollissima Vanexum genome sequencing.</title>
        <authorList>
            <person name="Staton M."/>
        </authorList>
    </citation>
    <scope>NUCLEOTIDE SEQUENCE</scope>
    <source>
        <tissue evidence="1">Leaf</tissue>
    </source>
</reference>
<proteinExistence type="predicted"/>
<gene>
    <name evidence="1" type="ORF">CMV_008743</name>
</gene>
<keyword evidence="2" id="KW-1185">Reference proteome</keyword>
<name>A0A8J4VRK5_9ROSI</name>
<dbReference type="EMBL" id="JRKL02000928">
    <property type="protein sequence ID" value="KAF3967240.1"/>
    <property type="molecule type" value="Genomic_DNA"/>
</dbReference>
<evidence type="ECO:0000313" key="2">
    <source>
        <dbReference type="Proteomes" id="UP000737018"/>
    </source>
</evidence>
<accession>A0A8J4VRK5</accession>
<protein>
    <submittedName>
        <fullName evidence="1">Uncharacterized protein</fullName>
    </submittedName>
</protein>
<organism evidence="1 2">
    <name type="scientific">Castanea mollissima</name>
    <name type="common">Chinese chestnut</name>
    <dbReference type="NCBI Taxonomy" id="60419"/>
    <lineage>
        <taxon>Eukaryota</taxon>
        <taxon>Viridiplantae</taxon>
        <taxon>Streptophyta</taxon>
        <taxon>Embryophyta</taxon>
        <taxon>Tracheophyta</taxon>
        <taxon>Spermatophyta</taxon>
        <taxon>Magnoliopsida</taxon>
        <taxon>eudicotyledons</taxon>
        <taxon>Gunneridae</taxon>
        <taxon>Pentapetalae</taxon>
        <taxon>rosids</taxon>
        <taxon>fabids</taxon>
        <taxon>Fagales</taxon>
        <taxon>Fagaceae</taxon>
        <taxon>Castanea</taxon>
    </lineage>
</organism>
<dbReference type="Proteomes" id="UP000737018">
    <property type="component" value="Unassembled WGS sequence"/>
</dbReference>
<comment type="caution">
    <text evidence="1">The sequence shown here is derived from an EMBL/GenBank/DDBJ whole genome shotgun (WGS) entry which is preliminary data.</text>
</comment>
<evidence type="ECO:0000313" key="1">
    <source>
        <dbReference type="EMBL" id="KAF3967240.1"/>
    </source>
</evidence>
<sequence length="107" mass="12239">MGGKEGWYSREFHNRILSHAEGMSMRRAAYELTDQQLFKLDFRIIFASYQCSSKDRTKYCEDAKNLTDHGFKKAGMALVPIAAFKRLSIWGASSTRVLTRIIGTLQN</sequence>
<dbReference type="AlphaFoldDB" id="A0A8J4VRK5"/>